<keyword evidence="3" id="KW-1185">Reference proteome</keyword>
<reference evidence="2 3" key="1">
    <citation type="submission" date="2019-07" db="EMBL/GenBank/DDBJ databases">
        <title>Rufibacter sp. nov., isolated from lake sediment.</title>
        <authorList>
            <person name="Qu J.-H."/>
        </authorList>
    </citation>
    <scope>NUCLEOTIDE SEQUENCE [LARGE SCALE GENOMIC DNA]</scope>
    <source>
        <strain evidence="2 3">NBS58-1</strain>
    </source>
</reference>
<dbReference type="InterPro" id="IPR003018">
    <property type="entry name" value="GAF"/>
</dbReference>
<dbReference type="Pfam" id="PF01590">
    <property type="entry name" value="GAF"/>
    <property type="match status" value="1"/>
</dbReference>
<proteinExistence type="predicted"/>
<comment type="caution">
    <text evidence="2">The sequence shown here is derived from an EMBL/GenBank/DDBJ whole genome shotgun (WGS) entry which is preliminary data.</text>
</comment>
<dbReference type="EMBL" id="VKKY01000002">
    <property type="protein sequence ID" value="KAA3438669.1"/>
    <property type="molecule type" value="Genomic_DNA"/>
</dbReference>
<dbReference type="Proteomes" id="UP000324133">
    <property type="component" value="Unassembled WGS sequence"/>
</dbReference>
<evidence type="ECO:0000313" key="3">
    <source>
        <dbReference type="Proteomes" id="UP000324133"/>
    </source>
</evidence>
<dbReference type="SMART" id="SM00065">
    <property type="entry name" value="GAF"/>
    <property type="match status" value="1"/>
</dbReference>
<evidence type="ECO:0000259" key="1">
    <source>
        <dbReference type="SMART" id="SM00065"/>
    </source>
</evidence>
<protein>
    <submittedName>
        <fullName evidence="2">GAF domain-containing protein</fullName>
    </submittedName>
</protein>
<accession>A0A5B6TDY3</accession>
<dbReference type="RefSeq" id="WP_149091725.1">
    <property type="nucleotide sequence ID" value="NZ_VKKY01000002.1"/>
</dbReference>
<dbReference type="AlphaFoldDB" id="A0A5B6TDY3"/>
<feature type="domain" description="GAF" evidence="1">
    <location>
        <begin position="31"/>
        <end position="175"/>
    </location>
</feature>
<dbReference type="InterPro" id="IPR029016">
    <property type="entry name" value="GAF-like_dom_sf"/>
</dbReference>
<gene>
    <name evidence="2" type="ORF">FOA19_15720</name>
</gene>
<dbReference type="SUPFAM" id="SSF55781">
    <property type="entry name" value="GAF domain-like"/>
    <property type="match status" value="1"/>
</dbReference>
<dbReference type="Gene3D" id="3.30.450.40">
    <property type="match status" value="1"/>
</dbReference>
<organism evidence="2 3">
    <name type="scientific">Rufibacter hautae</name>
    <dbReference type="NCBI Taxonomy" id="2595005"/>
    <lineage>
        <taxon>Bacteria</taxon>
        <taxon>Pseudomonadati</taxon>
        <taxon>Bacteroidota</taxon>
        <taxon>Cytophagia</taxon>
        <taxon>Cytophagales</taxon>
        <taxon>Hymenobacteraceae</taxon>
        <taxon>Rufibacter</taxon>
    </lineage>
</organism>
<sequence length="185" mass="20468">MENRSDNLSSSHNEQERLNKLYGYTALNDFVLSGTFQHVASMAAKIFNVPFAFVSFVEEENILVKASVGIEGESSIIAREIGLCSHAVLRDDVTFFENAKLEQKLAQNHLVHGDFGLQFYAGAPVKTQDGYNIGVVAIGDRKPRKFTKEEEQLLVGLAAMVMDELEEKQALFDHQSGASLKGKSK</sequence>
<dbReference type="PANTHER" id="PTHR43102">
    <property type="entry name" value="SLR1143 PROTEIN"/>
    <property type="match status" value="1"/>
</dbReference>
<dbReference type="OrthoDB" id="9811889at2"/>
<evidence type="ECO:0000313" key="2">
    <source>
        <dbReference type="EMBL" id="KAA3438669.1"/>
    </source>
</evidence>
<dbReference type="PANTHER" id="PTHR43102:SF2">
    <property type="entry name" value="GAF DOMAIN-CONTAINING PROTEIN"/>
    <property type="match status" value="1"/>
</dbReference>
<name>A0A5B6TDY3_9BACT</name>